<dbReference type="Pfam" id="PF01420">
    <property type="entry name" value="Methylase_S"/>
    <property type="match status" value="1"/>
</dbReference>
<dbReference type="PANTHER" id="PTHR43140">
    <property type="entry name" value="TYPE-1 RESTRICTION ENZYME ECOKI SPECIFICITY PROTEIN"/>
    <property type="match status" value="1"/>
</dbReference>
<comment type="caution">
    <text evidence="5">The sequence shown here is derived from an EMBL/GenBank/DDBJ whole genome shotgun (WGS) entry which is preliminary data.</text>
</comment>
<dbReference type="AlphaFoldDB" id="G6B1R0"/>
<dbReference type="RefSeq" id="WP_007903047.1">
    <property type="nucleotide sequence ID" value="NZ_JH379471.1"/>
</dbReference>
<dbReference type="HOGENOM" id="CLU_021095_10_4_10"/>
<dbReference type="CDD" id="cd17252">
    <property type="entry name" value="RMtype1_S_EcoKI-TRD1-CR1_like"/>
    <property type="match status" value="1"/>
</dbReference>
<dbReference type="GO" id="GO:0003677">
    <property type="term" value="F:DNA binding"/>
    <property type="evidence" value="ECO:0007669"/>
    <property type="project" value="UniProtKB-KW"/>
</dbReference>
<dbReference type="SUPFAM" id="SSF116734">
    <property type="entry name" value="DNA methylase specificity domain"/>
    <property type="match status" value="2"/>
</dbReference>
<dbReference type="PATRIC" id="fig|1002367.3.peg.2287"/>
<gene>
    <name evidence="5" type="ORF">HMPREF0673_02835</name>
</gene>
<feature type="domain" description="Type I restriction modification DNA specificity" evidence="4">
    <location>
        <begin position="356"/>
        <end position="529"/>
    </location>
</feature>
<dbReference type="PANTHER" id="PTHR43140:SF1">
    <property type="entry name" value="TYPE I RESTRICTION ENZYME ECOKI SPECIFICITY SUBUNIT"/>
    <property type="match status" value="1"/>
</dbReference>
<dbReference type="CDD" id="cd17260">
    <property type="entry name" value="RMtype1_S_EcoEI-TRD1-CR1_like"/>
    <property type="match status" value="1"/>
</dbReference>
<dbReference type="Proteomes" id="UP000004407">
    <property type="component" value="Unassembled WGS sequence"/>
</dbReference>
<proteinExistence type="inferred from homology"/>
<dbReference type="Gene3D" id="3.90.220.20">
    <property type="entry name" value="DNA methylase specificity domains"/>
    <property type="match status" value="2"/>
</dbReference>
<dbReference type="InterPro" id="IPR044946">
    <property type="entry name" value="Restrct_endonuc_typeI_TRD_sf"/>
</dbReference>
<protein>
    <submittedName>
        <fullName evidence="5">Type I restriction modification DNA specificity domain protein</fullName>
    </submittedName>
</protein>
<keyword evidence="2" id="KW-0680">Restriction system</keyword>
<dbReference type="GO" id="GO:0009307">
    <property type="term" value="P:DNA restriction-modification system"/>
    <property type="evidence" value="ECO:0007669"/>
    <property type="project" value="UniProtKB-KW"/>
</dbReference>
<reference evidence="5 6" key="1">
    <citation type="submission" date="2011-08" db="EMBL/GenBank/DDBJ databases">
        <authorList>
            <person name="Weinstock G."/>
            <person name="Sodergren E."/>
            <person name="Clifton S."/>
            <person name="Fulton L."/>
            <person name="Fulton B."/>
            <person name="Courtney L."/>
            <person name="Fronick C."/>
            <person name="Harrison M."/>
            <person name="Strong C."/>
            <person name="Farmer C."/>
            <person name="Delahaunty K."/>
            <person name="Markovic C."/>
            <person name="Hall O."/>
            <person name="Minx P."/>
            <person name="Tomlinson C."/>
            <person name="Mitreva M."/>
            <person name="Hou S."/>
            <person name="Chen J."/>
            <person name="Wollam A."/>
            <person name="Pepin K.H."/>
            <person name="Johnson M."/>
            <person name="Bhonagiri V."/>
            <person name="Zhang X."/>
            <person name="Suruliraj S."/>
            <person name="Warren W."/>
            <person name="Chinwalla A."/>
            <person name="Mardis E.R."/>
            <person name="Wilson R.K."/>
        </authorList>
    </citation>
    <scope>NUCLEOTIDE SEQUENCE [LARGE SCALE GENOMIC DNA]</scope>
    <source>
        <strain evidence="5 6">DSM 18206</strain>
    </source>
</reference>
<evidence type="ECO:0000259" key="4">
    <source>
        <dbReference type="Pfam" id="PF01420"/>
    </source>
</evidence>
<evidence type="ECO:0000313" key="5">
    <source>
        <dbReference type="EMBL" id="EHJ36041.1"/>
    </source>
</evidence>
<dbReference type="GeneID" id="78338557"/>
<sequence>MNGKQLKNSILQWAIQGKLVPQDPNDEPASVLFEKIRQEKERLIKEKKIKRDKNASIIYRGEDNSYYEKILATGEVKCIDEEIPFEIPQGWEWCRVSSLFQINPKVVAEDNTSAAFIPMEAISAGYGSEFRYYEKKWGEVKSGYTAFADNDIAFAKITPCFQNRKSAIFEGLPNGIGAGTTELKILRTYGETINRWFVLYFLESPYFIDEATFKGTANQQRIIVGYLENKLFPIPPLSEQERIVDKIGLVMPIIDKYSKSQELLDKMNVELNEFLKKSVLQEAIQGRLVPQIAEEGTAQELLEQIKTEKLKLVKEGKLKKSALNDSVIFRGDDNKYYEQIDNSPVCIDDFLPFQIPETWTWCKVKDLLEIQTGASFKKEQANANKKGIRILRGGNILPNKYIFKDDDVFVSEEFVNANTILKKNCIITPAVTSLENIGKMAVIEKDYNNVSAGGFVFIISPYIQDFNHSLLLAYFLQSPSLIETMQGITKKSGAAFYNLGKERLKELYIPLPPRKEQQRIVAQIERLFEQLR</sequence>
<keyword evidence="3" id="KW-0238">DNA-binding</keyword>
<comment type="similarity">
    <text evidence="1">Belongs to the type-I restriction system S methylase family.</text>
</comment>
<accession>G6B1R0</accession>
<organism evidence="5 6">
    <name type="scientific">Leyella stercorea DSM 18206</name>
    <dbReference type="NCBI Taxonomy" id="1002367"/>
    <lineage>
        <taxon>Bacteria</taxon>
        <taxon>Pseudomonadati</taxon>
        <taxon>Bacteroidota</taxon>
        <taxon>Bacteroidia</taxon>
        <taxon>Bacteroidales</taxon>
        <taxon>Prevotellaceae</taxon>
        <taxon>Leyella</taxon>
    </lineage>
</organism>
<evidence type="ECO:0000313" key="6">
    <source>
        <dbReference type="Proteomes" id="UP000004407"/>
    </source>
</evidence>
<evidence type="ECO:0000256" key="2">
    <source>
        <dbReference type="ARBA" id="ARBA00022747"/>
    </source>
</evidence>
<dbReference type="InterPro" id="IPR051212">
    <property type="entry name" value="Type-I_RE_S_subunit"/>
</dbReference>
<dbReference type="eggNOG" id="COG0732">
    <property type="taxonomic scope" value="Bacteria"/>
</dbReference>
<evidence type="ECO:0000256" key="1">
    <source>
        <dbReference type="ARBA" id="ARBA00010923"/>
    </source>
</evidence>
<dbReference type="EMBL" id="AFZZ01000249">
    <property type="protein sequence ID" value="EHJ36041.1"/>
    <property type="molecule type" value="Genomic_DNA"/>
</dbReference>
<dbReference type="InterPro" id="IPR000055">
    <property type="entry name" value="Restrct_endonuc_typeI_TRD"/>
</dbReference>
<name>G6B1R0_9BACT</name>
<evidence type="ECO:0000256" key="3">
    <source>
        <dbReference type="ARBA" id="ARBA00023125"/>
    </source>
</evidence>